<dbReference type="EMBL" id="QNVT01000014">
    <property type="protein sequence ID" value="REC61500.1"/>
    <property type="molecule type" value="Genomic_DNA"/>
</dbReference>
<dbReference type="RefSeq" id="WP_115971581.1">
    <property type="nucleotide sequence ID" value="NZ_QNVT01000014.1"/>
</dbReference>
<evidence type="ECO:0000313" key="2">
    <source>
        <dbReference type="Proteomes" id="UP000256686"/>
    </source>
</evidence>
<protein>
    <recommendedName>
        <fullName evidence="3">LysM domain-containing protein</fullName>
    </recommendedName>
</protein>
<accession>A0A3D9C6J2</accession>
<evidence type="ECO:0000313" key="1">
    <source>
        <dbReference type="EMBL" id="REC61500.1"/>
    </source>
</evidence>
<evidence type="ECO:0008006" key="3">
    <source>
        <dbReference type="Google" id="ProtNLM"/>
    </source>
</evidence>
<organism evidence="1 2">
    <name type="scientific">Chryseobacterium pennae</name>
    <dbReference type="NCBI Taxonomy" id="2258962"/>
    <lineage>
        <taxon>Bacteria</taxon>
        <taxon>Pseudomonadati</taxon>
        <taxon>Bacteroidota</taxon>
        <taxon>Flavobacteriia</taxon>
        <taxon>Flavobacteriales</taxon>
        <taxon>Weeksellaceae</taxon>
        <taxon>Chryseobacterium group</taxon>
        <taxon>Chryseobacterium</taxon>
    </lineage>
</organism>
<name>A0A3D9C6J2_9FLAO</name>
<reference evidence="2" key="1">
    <citation type="submission" date="2018-06" db="EMBL/GenBank/DDBJ databases">
        <authorList>
            <person name="Lum Nde A."/>
            <person name="Hugo C."/>
        </authorList>
    </citation>
    <scope>NUCLEOTIDE SEQUENCE [LARGE SCALE GENOMIC DNA]</scope>
    <source>
        <strain evidence="2">1_F178</strain>
    </source>
</reference>
<dbReference type="Proteomes" id="UP000256686">
    <property type="component" value="Unassembled WGS sequence"/>
</dbReference>
<proteinExistence type="predicted"/>
<keyword evidence="2" id="KW-1185">Reference proteome</keyword>
<sequence>MKKNILVGKNPAHRIEPIEKQNFYLVKSGETLESIARDLMLENHEYLREYHNKRCSFLDIIPENGALRFLHKLCIPDEREIRTINSLIREHGEGWYKQFPKGKIPFNRRSVLGDYRVKQTESDDGVQKSEYAYSLHFNHIKEEKGHYIHFSMSDFEKDGEEPGEKISNLASAFVKIIYPITLIVDRSGELTAAETHKGILEMMSEIESLKNYHQGFYASSHIDHMKAKMATPQIIYNSVKKILPIQFLFSLFYQADYNIKGTAVPYTDDFSWLAPASPVKMELLNHTLPERDSRFIEILQTGKSVDYRTVEELYNTDLEYEEETKPHLQSLTANHSAIYTLNAEDFSVQKIKAEFDIQIAGYEKSMTFELEKLAG</sequence>
<dbReference type="AlphaFoldDB" id="A0A3D9C6J2"/>
<comment type="caution">
    <text evidence="1">The sequence shown here is derived from an EMBL/GenBank/DDBJ whole genome shotgun (WGS) entry which is preliminary data.</text>
</comment>
<gene>
    <name evidence="1" type="ORF">DRF65_15010</name>
</gene>